<feature type="signal peptide" evidence="7">
    <location>
        <begin position="1"/>
        <end position="25"/>
    </location>
</feature>
<feature type="domain" description="CopC" evidence="8">
    <location>
        <begin position="31"/>
        <end position="128"/>
    </location>
</feature>
<evidence type="ECO:0000256" key="5">
    <source>
        <dbReference type="SAM" id="MobiDB-lite"/>
    </source>
</evidence>
<dbReference type="EMBL" id="VRSW01000006">
    <property type="protein sequence ID" value="TXK02761.1"/>
    <property type="molecule type" value="Genomic_DNA"/>
</dbReference>
<evidence type="ECO:0000256" key="3">
    <source>
        <dbReference type="ARBA" id="ARBA00022729"/>
    </source>
</evidence>
<dbReference type="Pfam" id="PF04234">
    <property type="entry name" value="CopC"/>
    <property type="match status" value="1"/>
</dbReference>
<keyword evidence="4" id="KW-0186">Copper</keyword>
<evidence type="ECO:0000256" key="7">
    <source>
        <dbReference type="SAM" id="SignalP"/>
    </source>
</evidence>
<dbReference type="SUPFAM" id="SSF81296">
    <property type="entry name" value="E set domains"/>
    <property type="match status" value="1"/>
</dbReference>
<evidence type="ECO:0000259" key="8">
    <source>
        <dbReference type="Pfam" id="PF04234"/>
    </source>
</evidence>
<feature type="chain" id="PRO_5039436619" evidence="7">
    <location>
        <begin position="26"/>
        <end position="212"/>
    </location>
</feature>
<accession>A0A5C8HLD0</accession>
<comment type="subcellular location">
    <subcellularLocation>
        <location evidence="1">Cell envelope</location>
    </subcellularLocation>
</comment>
<dbReference type="GO" id="GO:0005507">
    <property type="term" value="F:copper ion binding"/>
    <property type="evidence" value="ECO:0007669"/>
    <property type="project" value="InterPro"/>
</dbReference>
<keyword evidence="6" id="KW-0812">Transmembrane</keyword>
<evidence type="ECO:0000256" key="6">
    <source>
        <dbReference type="SAM" id="Phobius"/>
    </source>
</evidence>
<keyword evidence="3 7" id="KW-0732">Signal</keyword>
<proteinExistence type="predicted"/>
<dbReference type="PANTHER" id="PTHR34820">
    <property type="entry name" value="INNER MEMBRANE PROTEIN YEBZ"/>
    <property type="match status" value="1"/>
</dbReference>
<evidence type="ECO:0000313" key="9">
    <source>
        <dbReference type="EMBL" id="TXK02761.1"/>
    </source>
</evidence>
<dbReference type="Proteomes" id="UP000321196">
    <property type="component" value="Unassembled WGS sequence"/>
</dbReference>
<dbReference type="GO" id="GO:0030313">
    <property type="term" value="C:cell envelope"/>
    <property type="evidence" value="ECO:0007669"/>
    <property type="project" value="UniProtKB-SubCell"/>
</dbReference>
<keyword evidence="6" id="KW-0472">Membrane</keyword>
<dbReference type="InterPro" id="IPR014755">
    <property type="entry name" value="Cu-Rt/internalin_Ig-like"/>
</dbReference>
<dbReference type="Gene3D" id="2.60.40.1220">
    <property type="match status" value="1"/>
</dbReference>
<dbReference type="GO" id="GO:0006825">
    <property type="term" value="P:copper ion transport"/>
    <property type="evidence" value="ECO:0007669"/>
    <property type="project" value="InterPro"/>
</dbReference>
<dbReference type="AlphaFoldDB" id="A0A5C8HLD0"/>
<feature type="transmembrane region" description="Helical" evidence="6">
    <location>
        <begin position="186"/>
        <end position="206"/>
    </location>
</feature>
<gene>
    <name evidence="9" type="ORF">FVP60_12860</name>
</gene>
<protein>
    <submittedName>
        <fullName evidence="9">Copper resistance protein CopC</fullName>
    </submittedName>
</protein>
<keyword evidence="6" id="KW-1133">Transmembrane helix</keyword>
<dbReference type="InterPro" id="IPR014756">
    <property type="entry name" value="Ig_E-set"/>
</dbReference>
<sequence length="212" mass="20964">MSVSSRLRLVLVGTAVALLATVGLAAPASAHDALDGSDPATGASVEVAPTQITLTFTADLMTDGAEAQVFASADPVAASQAGETDWSAGAAVVDGASLVVPLRDDMPAGTYSVNWRVVSSDGHAISTSSAEIVSFTVTQGAAATETPSATPSATPAATPAPQATASADATAEPTGATDEMPGLSPMVIWALVIGGVILLALLAVIVRLTRKP</sequence>
<dbReference type="GO" id="GO:0005886">
    <property type="term" value="C:plasma membrane"/>
    <property type="evidence" value="ECO:0007669"/>
    <property type="project" value="TreeGrafter"/>
</dbReference>
<evidence type="ECO:0000256" key="4">
    <source>
        <dbReference type="ARBA" id="ARBA00023008"/>
    </source>
</evidence>
<evidence type="ECO:0000256" key="2">
    <source>
        <dbReference type="ARBA" id="ARBA00022723"/>
    </source>
</evidence>
<dbReference type="InterPro" id="IPR032694">
    <property type="entry name" value="CopC/D"/>
</dbReference>
<dbReference type="PANTHER" id="PTHR34820:SF4">
    <property type="entry name" value="INNER MEMBRANE PROTEIN YEBZ"/>
    <property type="match status" value="1"/>
</dbReference>
<keyword evidence="2" id="KW-0479">Metal-binding</keyword>
<dbReference type="RefSeq" id="WP_147826695.1">
    <property type="nucleotide sequence ID" value="NZ_BAAARG010000005.1"/>
</dbReference>
<evidence type="ECO:0000313" key="10">
    <source>
        <dbReference type="Proteomes" id="UP000321196"/>
    </source>
</evidence>
<organism evidence="9 10">
    <name type="scientific">Microbacterium mitrae</name>
    <dbReference type="NCBI Taxonomy" id="664640"/>
    <lineage>
        <taxon>Bacteria</taxon>
        <taxon>Bacillati</taxon>
        <taxon>Actinomycetota</taxon>
        <taxon>Actinomycetes</taxon>
        <taxon>Micrococcales</taxon>
        <taxon>Microbacteriaceae</taxon>
        <taxon>Microbacterium</taxon>
    </lineage>
</organism>
<dbReference type="GO" id="GO:0046688">
    <property type="term" value="P:response to copper ion"/>
    <property type="evidence" value="ECO:0007669"/>
    <property type="project" value="InterPro"/>
</dbReference>
<reference evidence="9 10" key="1">
    <citation type="submission" date="2019-08" db="EMBL/GenBank/DDBJ databases">
        <authorList>
            <person name="Dong K."/>
        </authorList>
    </citation>
    <scope>NUCLEOTIDE SEQUENCE [LARGE SCALE GENOMIC DNA]</scope>
    <source>
        <strain evidence="9 10">M4-8</strain>
    </source>
</reference>
<feature type="region of interest" description="Disordered" evidence="5">
    <location>
        <begin position="143"/>
        <end position="178"/>
    </location>
</feature>
<evidence type="ECO:0000256" key="1">
    <source>
        <dbReference type="ARBA" id="ARBA00004196"/>
    </source>
</evidence>
<dbReference type="OrthoDB" id="5242236at2"/>
<dbReference type="GO" id="GO:0042597">
    <property type="term" value="C:periplasmic space"/>
    <property type="evidence" value="ECO:0007669"/>
    <property type="project" value="InterPro"/>
</dbReference>
<feature type="compositionally biased region" description="Low complexity" evidence="5">
    <location>
        <begin position="143"/>
        <end position="174"/>
    </location>
</feature>
<dbReference type="InterPro" id="IPR007348">
    <property type="entry name" value="CopC_dom"/>
</dbReference>
<name>A0A5C8HLD0_9MICO</name>
<comment type="caution">
    <text evidence="9">The sequence shown here is derived from an EMBL/GenBank/DDBJ whole genome shotgun (WGS) entry which is preliminary data.</text>
</comment>
<keyword evidence="10" id="KW-1185">Reference proteome</keyword>